<evidence type="ECO:0000256" key="6">
    <source>
        <dbReference type="ARBA" id="ARBA00023186"/>
    </source>
</evidence>
<evidence type="ECO:0000256" key="9">
    <source>
        <dbReference type="PROSITE-ProRule" id="PRU00277"/>
    </source>
</evidence>
<accession>A0ABT0M418</accession>
<comment type="catalytic activity">
    <reaction evidence="1 9 10">
        <text>[protein]-peptidylproline (omega=180) = [protein]-peptidylproline (omega=0)</text>
        <dbReference type="Rhea" id="RHEA:16237"/>
        <dbReference type="Rhea" id="RHEA-COMP:10747"/>
        <dbReference type="Rhea" id="RHEA-COMP:10748"/>
        <dbReference type="ChEBI" id="CHEBI:83833"/>
        <dbReference type="ChEBI" id="CHEBI:83834"/>
        <dbReference type="EC" id="5.2.1.8"/>
    </reaction>
</comment>
<dbReference type="GO" id="GO:0016853">
    <property type="term" value="F:isomerase activity"/>
    <property type="evidence" value="ECO:0007669"/>
    <property type="project" value="UniProtKB-KW"/>
</dbReference>
<evidence type="ECO:0000256" key="7">
    <source>
        <dbReference type="ARBA" id="ARBA00023235"/>
    </source>
</evidence>
<keyword evidence="13" id="KW-1185">Reference proteome</keyword>
<dbReference type="EMBL" id="JALZWP010000013">
    <property type="protein sequence ID" value="MCL1629612.1"/>
    <property type="molecule type" value="Genomic_DNA"/>
</dbReference>
<sequence length="142" mass="15038">MTHATAGNTVRIHYTGTLEDGSVFDSSEGRDPLEFTVGSGQIIPGLDRAIDGMTAGEQKTVTIPATEAYGEYQADAKQDVPRDQIPADIPLDPGTMLNMQTPDGRQVPVQVAEVTETTVTLDANHPLAGKDLTFAVELVSVA</sequence>
<evidence type="ECO:0000256" key="5">
    <source>
        <dbReference type="ARBA" id="ARBA00023110"/>
    </source>
</evidence>
<feature type="domain" description="PPIase FKBP-type" evidence="11">
    <location>
        <begin position="7"/>
        <end position="91"/>
    </location>
</feature>
<keyword evidence="5 9" id="KW-0697">Rotamase</keyword>
<comment type="function">
    <text evidence="8">Also involved in hydrogenase metallocenter assembly, probably by participating in the nickel insertion step. This function in hydrogenase biosynthesis requires chaperone activity and the presence of the metal-binding domain, but not PPIase activity.</text>
</comment>
<dbReference type="EC" id="5.2.1.8" evidence="10"/>
<dbReference type="Pfam" id="PF00254">
    <property type="entry name" value="FKBP_C"/>
    <property type="match status" value="1"/>
</dbReference>
<dbReference type="Gene3D" id="3.10.50.40">
    <property type="match status" value="1"/>
</dbReference>
<evidence type="ECO:0000256" key="8">
    <source>
        <dbReference type="ARBA" id="ARBA00037071"/>
    </source>
</evidence>
<comment type="subcellular location">
    <subcellularLocation>
        <location evidence="2">Cytoplasm</location>
    </subcellularLocation>
</comment>
<proteinExistence type="inferred from homology"/>
<dbReference type="InterPro" id="IPR001179">
    <property type="entry name" value="PPIase_FKBP_dom"/>
</dbReference>
<evidence type="ECO:0000256" key="10">
    <source>
        <dbReference type="RuleBase" id="RU003915"/>
    </source>
</evidence>
<evidence type="ECO:0000256" key="1">
    <source>
        <dbReference type="ARBA" id="ARBA00000971"/>
    </source>
</evidence>
<evidence type="ECO:0000313" key="13">
    <source>
        <dbReference type="Proteomes" id="UP001202550"/>
    </source>
</evidence>
<evidence type="ECO:0000259" key="11">
    <source>
        <dbReference type="PROSITE" id="PS50059"/>
    </source>
</evidence>
<dbReference type="Proteomes" id="UP001202550">
    <property type="component" value="Unassembled WGS sequence"/>
</dbReference>
<keyword evidence="7 9" id="KW-0413">Isomerase</keyword>
<keyword evidence="6" id="KW-0143">Chaperone</keyword>
<evidence type="ECO:0000313" key="12">
    <source>
        <dbReference type="EMBL" id="MCL1629612.1"/>
    </source>
</evidence>
<comment type="caution">
    <text evidence="12">The sequence shown here is derived from an EMBL/GenBank/DDBJ whole genome shotgun (WGS) entry which is preliminary data.</text>
</comment>
<evidence type="ECO:0000256" key="4">
    <source>
        <dbReference type="ARBA" id="ARBA00022490"/>
    </source>
</evidence>
<comment type="similarity">
    <text evidence="3 10">Belongs to the FKBP-type PPIase family.</text>
</comment>
<name>A0ABT0M418_9RHOB</name>
<dbReference type="SUPFAM" id="SSF54534">
    <property type="entry name" value="FKBP-like"/>
    <property type="match status" value="1"/>
</dbReference>
<organism evidence="12 13">
    <name type="scientific">Roseinatronobacter domitianus</name>
    <dbReference type="NCBI Taxonomy" id="2940293"/>
    <lineage>
        <taxon>Bacteria</taxon>
        <taxon>Pseudomonadati</taxon>
        <taxon>Pseudomonadota</taxon>
        <taxon>Alphaproteobacteria</taxon>
        <taxon>Rhodobacterales</taxon>
        <taxon>Paracoccaceae</taxon>
        <taxon>Roseinatronobacter</taxon>
    </lineage>
</organism>
<keyword evidence="4" id="KW-0963">Cytoplasm</keyword>
<gene>
    <name evidence="12" type="ORF">M3N55_12810</name>
</gene>
<protein>
    <recommendedName>
        <fullName evidence="10">Peptidyl-prolyl cis-trans isomerase</fullName>
        <ecNumber evidence="10">5.2.1.8</ecNumber>
    </recommendedName>
</protein>
<dbReference type="InterPro" id="IPR046357">
    <property type="entry name" value="PPIase_dom_sf"/>
</dbReference>
<dbReference type="RefSeq" id="WP_249059698.1">
    <property type="nucleotide sequence ID" value="NZ_JALZWP010000013.1"/>
</dbReference>
<evidence type="ECO:0000256" key="3">
    <source>
        <dbReference type="ARBA" id="ARBA00006577"/>
    </source>
</evidence>
<evidence type="ECO:0000256" key="2">
    <source>
        <dbReference type="ARBA" id="ARBA00004496"/>
    </source>
</evidence>
<reference evidence="12 13" key="1">
    <citation type="submission" date="2022-05" db="EMBL/GenBank/DDBJ databases">
        <title>Seasonal and diel survey of microbial diversity of the Tyrrhenian coast.</title>
        <authorList>
            <person name="Gattoni G."/>
            <person name="Corral P."/>
        </authorList>
    </citation>
    <scope>NUCLEOTIDE SEQUENCE [LARGE SCALE GENOMIC DNA]</scope>
    <source>
        <strain evidence="12 13">V10</strain>
    </source>
</reference>
<dbReference type="PANTHER" id="PTHR47861">
    <property type="entry name" value="FKBP-TYPE PEPTIDYL-PROLYL CIS-TRANS ISOMERASE SLYD"/>
    <property type="match status" value="1"/>
</dbReference>
<dbReference type="PANTHER" id="PTHR47861:SF3">
    <property type="entry name" value="FKBP-TYPE PEPTIDYL-PROLYL CIS-TRANS ISOMERASE SLYD"/>
    <property type="match status" value="1"/>
</dbReference>
<dbReference type="PROSITE" id="PS50059">
    <property type="entry name" value="FKBP_PPIASE"/>
    <property type="match status" value="1"/>
</dbReference>